<accession>A0ABY9TPZ1</accession>
<gene>
    <name evidence="2" type="ORF">RGQ13_11780</name>
</gene>
<feature type="signal peptide" evidence="1">
    <location>
        <begin position="1"/>
        <end position="25"/>
    </location>
</feature>
<reference evidence="3" key="1">
    <citation type="submission" date="2023-09" db="EMBL/GenBank/DDBJ databases">
        <authorList>
            <person name="Li S."/>
            <person name="Li X."/>
            <person name="Zhang C."/>
            <person name="Zhao Z."/>
        </authorList>
    </citation>
    <scope>NUCLEOTIDE SEQUENCE [LARGE SCALE GENOMIC DNA]</scope>
    <source>
        <strain evidence="3">SQ149</strain>
    </source>
</reference>
<dbReference type="Proteomes" id="UP001258994">
    <property type="component" value="Chromosome"/>
</dbReference>
<evidence type="ECO:0000313" key="3">
    <source>
        <dbReference type="Proteomes" id="UP001258994"/>
    </source>
</evidence>
<feature type="chain" id="PRO_5045780634" description="ABM domain-containing protein" evidence="1">
    <location>
        <begin position="26"/>
        <end position="256"/>
    </location>
</feature>
<proteinExistence type="predicted"/>
<organism evidence="2 3">
    <name type="scientific">Thalassotalea psychrophila</name>
    <dbReference type="NCBI Taxonomy" id="3065647"/>
    <lineage>
        <taxon>Bacteria</taxon>
        <taxon>Pseudomonadati</taxon>
        <taxon>Pseudomonadota</taxon>
        <taxon>Gammaproteobacteria</taxon>
        <taxon>Alteromonadales</taxon>
        <taxon>Colwelliaceae</taxon>
        <taxon>Thalassotalea</taxon>
    </lineage>
</organism>
<name>A0ABY9TPZ1_9GAMM</name>
<protein>
    <recommendedName>
        <fullName evidence="4">ABM domain-containing protein</fullName>
    </recommendedName>
</protein>
<sequence>MNKVILKSFIVSLLAIIQLSFSAFAADEKPHSLADVWVMVPNPGQQAGFEKAFQEHIKYRASKGDPRQWQAYTPVIGKNLNYYVVRYCCTAFKDVEAYKKWESDNKMDAHWNENVAKYVAHYEHYYSRIDFKNSNWPDGKNNYKYFAVTDYSVKVGAGKGVSEGKKVLSETAKAMKWPYSWSWTWQIGGDENLSLVIPYENYAEMEDPDKSFSTAFAEQIGDADKAAAVFKAWGENFHSTQYTVYVLREDMSMSTD</sequence>
<evidence type="ECO:0008006" key="4">
    <source>
        <dbReference type="Google" id="ProtNLM"/>
    </source>
</evidence>
<dbReference type="RefSeq" id="WP_348389948.1">
    <property type="nucleotide sequence ID" value="NZ_CP134145.1"/>
</dbReference>
<keyword evidence="1" id="KW-0732">Signal</keyword>
<evidence type="ECO:0000313" key="2">
    <source>
        <dbReference type="EMBL" id="WNC70811.1"/>
    </source>
</evidence>
<dbReference type="EMBL" id="CP134145">
    <property type="protein sequence ID" value="WNC70811.1"/>
    <property type="molecule type" value="Genomic_DNA"/>
</dbReference>
<evidence type="ECO:0000256" key="1">
    <source>
        <dbReference type="SAM" id="SignalP"/>
    </source>
</evidence>
<keyword evidence="3" id="KW-1185">Reference proteome</keyword>